<accession>A0A3N6PGR9</accession>
<keyword evidence="1" id="KW-0560">Oxidoreductase</keyword>
<comment type="caution">
    <text evidence="1">The sequence shown here is derived from an EMBL/GenBank/DDBJ whole genome shotgun (WGS) entry which is preliminary data.</text>
</comment>
<protein>
    <submittedName>
        <fullName evidence="1">Nitronate monooxygenase</fullName>
    </submittedName>
</protein>
<evidence type="ECO:0000313" key="1">
    <source>
        <dbReference type="EMBL" id="RQG99549.1"/>
    </source>
</evidence>
<proteinExistence type="predicted"/>
<dbReference type="Gene3D" id="3.20.20.70">
    <property type="entry name" value="Aldolase class I"/>
    <property type="match status" value="1"/>
</dbReference>
<dbReference type="Proteomes" id="UP000272778">
    <property type="component" value="Unassembled WGS sequence"/>
</dbReference>
<feature type="non-terminal residue" evidence="1">
    <location>
        <position position="1"/>
    </location>
</feature>
<keyword evidence="1" id="KW-0503">Monooxygenase</keyword>
<evidence type="ECO:0000313" key="2">
    <source>
        <dbReference type="Proteomes" id="UP000272778"/>
    </source>
</evidence>
<sequence length="62" mass="6354">IRPLVAGTRGKAALDAGDPQGGIITAGMVVGLIDDIPTCAELLERMVAECHQRLGAASSYFG</sequence>
<keyword evidence="2" id="KW-1185">Reference proteome</keyword>
<organism evidence="1 2">
    <name type="scientific">Paraburkholderia dinghuensis</name>
    <dbReference type="NCBI Taxonomy" id="2305225"/>
    <lineage>
        <taxon>Bacteria</taxon>
        <taxon>Pseudomonadati</taxon>
        <taxon>Pseudomonadota</taxon>
        <taxon>Betaproteobacteria</taxon>
        <taxon>Burkholderiales</taxon>
        <taxon>Burkholderiaceae</taxon>
        <taxon>Paraburkholderia</taxon>
    </lineage>
</organism>
<dbReference type="AlphaFoldDB" id="A0A3N6PGR9"/>
<name>A0A3N6PGR9_9BURK</name>
<reference evidence="1 2" key="1">
    <citation type="submission" date="2018-11" db="EMBL/GenBank/DDBJ databases">
        <title>Paraburkholderia sp. DHOA04, isolated from soil.</title>
        <authorList>
            <person name="Gao Z.-H."/>
            <person name="Qiu L.-H."/>
            <person name="Fu J.-C."/>
        </authorList>
    </citation>
    <scope>NUCLEOTIDE SEQUENCE [LARGE SCALE GENOMIC DNA]</scope>
    <source>
        <strain evidence="1 2">DHOA04</strain>
    </source>
</reference>
<gene>
    <name evidence="1" type="ORF">D1Y85_26395</name>
</gene>
<dbReference type="EMBL" id="RQIS01000037">
    <property type="protein sequence ID" value="RQG99549.1"/>
    <property type="molecule type" value="Genomic_DNA"/>
</dbReference>
<dbReference type="InterPro" id="IPR013785">
    <property type="entry name" value="Aldolase_TIM"/>
</dbReference>
<dbReference type="GO" id="GO:0004497">
    <property type="term" value="F:monooxygenase activity"/>
    <property type="evidence" value="ECO:0007669"/>
    <property type="project" value="UniProtKB-KW"/>
</dbReference>